<dbReference type="OrthoDB" id="77405at2759"/>
<dbReference type="Proteomes" id="UP000198341">
    <property type="component" value="Chromosome 7"/>
</dbReference>
<proteinExistence type="inferred from homology"/>
<dbReference type="RefSeq" id="XP_007512227.1">
    <property type="nucleotide sequence ID" value="XM_007512165.1"/>
</dbReference>
<dbReference type="EC" id="1.8.4.11" evidence="2"/>
<gene>
    <name evidence="9" type="ORF">Bathy07g01600</name>
</gene>
<keyword evidence="3" id="KW-0560">Oxidoreductase</keyword>
<keyword evidence="10" id="KW-1185">Reference proteome</keyword>
<sequence length="183" mass="20749">MDRTVTYQSVCSGDGNTEALKVRFDTTKVTIEELLDVFFASHDATRRTASAQYESAVWPQSEAQYEKVRAYVEAMNENAMMKQRRPIATKIRNPSKTRFAIAERYHQNYNKKNAYRLSAAFGVFLLNLQAPDSFFLQEQLKVLLGAGVVLSSLEQMLPFYDRVLDELEGNVNNNGSSSKDADE</sequence>
<evidence type="ECO:0000256" key="7">
    <source>
        <dbReference type="ARBA" id="ARBA00048782"/>
    </source>
</evidence>
<name>K8F2N0_9CHLO</name>
<organism evidence="9 10">
    <name type="scientific">Bathycoccus prasinos</name>
    <dbReference type="NCBI Taxonomy" id="41875"/>
    <lineage>
        <taxon>Eukaryota</taxon>
        <taxon>Viridiplantae</taxon>
        <taxon>Chlorophyta</taxon>
        <taxon>Mamiellophyceae</taxon>
        <taxon>Mamiellales</taxon>
        <taxon>Bathycoccaceae</taxon>
        <taxon>Bathycoccus</taxon>
    </lineage>
</organism>
<evidence type="ECO:0000256" key="4">
    <source>
        <dbReference type="ARBA" id="ARBA00030273"/>
    </source>
</evidence>
<protein>
    <recommendedName>
        <fullName evidence="2">peptide-methionine (S)-S-oxide reductase</fullName>
        <ecNumber evidence="2">1.8.4.11</ecNumber>
    </recommendedName>
    <alternativeName>
        <fullName evidence="5">Peptide-methionine (S)-S-oxide reductase</fullName>
    </alternativeName>
    <alternativeName>
        <fullName evidence="4">Protein-methionine-S-oxide reductase</fullName>
    </alternativeName>
</protein>
<evidence type="ECO:0000313" key="10">
    <source>
        <dbReference type="Proteomes" id="UP000198341"/>
    </source>
</evidence>
<comment type="catalytic activity">
    <reaction evidence="7">
        <text>[thioredoxin]-disulfide + L-methionine + H2O = L-methionine (S)-S-oxide + [thioredoxin]-dithiol</text>
        <dbReference type="Rhea" id="RHEA:19993"/>
        <dbReference type="Rhea" id="RHEA-COMP:10698"/>
        <dbReference type="Rhea" id="RHEA-COMP:10700"/>
        <dbReference type="ChEBI" id="CHEBI:15377"/>
        <dbReference type="ChEBI" id="CHEBI:29950"/>
        <dbReference type="ChEBI" id="CHEBI:50058"/>
        <dbReference type="ChEBI" id="CHEBI:57844"/>
        <dbReference type="ChEBI" id="CHEBI:58772"/>
        <dbReference type="EC" id="1.8.4.11"/>
    </reaction>
</comment>
<evidence type="ECO:0000256" key="2">
    <source>
        <dbReference type="ARBA" id="ARBA00012502"/>
    </source>
</evidence>
<evidence type="ECO:0000313" key="9">
    <source>
        <dbReference type="EMBL" id="CCO66315.1"/>
    </source>
</evidence>
<evidence type="ECO:0000256" key="3">
    <source>
        <dbReference type="ARBA" id="ARBA00023002"/>
    </source>
</evidence>
<accession>K8F2N0</accession>
<dbReference type="KEGG" id="bpg:Bathy07g01600"/>
<dbReference type="InterPro" id="IPR050162">
    <property type="entry name" value="MsrA_MetSO_reductase"/>
</dbReference>
<evidence type="ECO:0000256" key="5">
    <source>
        <dbReference type="ARBA" id="ARBA00030643"/>
    </source>
</evidence>
<dbReference type="PANTHER" id="PTHR42799:SF2">
    <property type="entry name" value="MITOCHONDRIAL PEPTIDE METHIONINE SULFOXIDE REDUCTASE"/>
    <property type="match status" value="1"/>
</dbReference>
<dbReference type="EMBL" id="FO082272">
    <property type="protein sequence ID" value="CCO66315.1"/>
    <property type="molecule type" value="Genomic_DNA"/>
</dbReference>
<dbReference type="GO" id="GO:0005737">
    <property type="term" value="C:cytoplasm"/>
    <property type="evidence" value="ECO:0007669"/>
    <property type="project" value="TreeGrafter"/>
</dbReference>
<comment type="catalytic activity">
    <reaction evidence="6">
        <text>L-methionyl-[protein] + [thioredoxin]-disulfide + H2O = L-methionyl-(S)-S-oxide-[protein] + [thioredoxin]-dithiol</text>
        <dbReference type="Rhea" id="RHEA:14217"/>
        <dbReference type="Rhea" id="RHEA-COMP:10698"/>
        <dbReference type="Rhea" id="RHEA-COMP:10700"/>
        <dbReference type="Rhea" id="RHEA-COMP:12313"/>
        <dbReference type="Rhea" id="RHEA-COMP:12315"/>
        <dbReference type="ChEBI" id="CHEBI:15377"/>
        <dbReference type="ChEBI" id="CHEBI:16044"/>
        <dbReference type="ChEBI" id="CHEBI:29950"/>
        <dbReference type="ChEBI" id="CHEBI:44120"/>
        <dbReference type="ChEBI" id="CHEBI:50058"/>
        <dbReference type="EC" id="1.8.4.11"/>
    </reaction>
</comment>
<dbReference type="GO" id="GO:0034599">
    <property type="term" value="P:cellular response to oxidative stress"/>
    <property type="evidence" value="ECO:0007669"/>
    <property type="project" value="TreeGrafter"/>
</dbReference>
<dbReference type="InterPro" id="IPR036509">
    <property type="entry name" value="Met_Sox_Rdtase_MsrA_sf"/>
</dbReference>
<dbReference type="PANTHER" id="PTHR42799">
    <property type="entry name" value="MITOCHONDRIAL PEPTIDE METHIONINE SULFOXIDE REDUCTASE"/>
    <property type="match status" value="1"/>
</dbReference>
<dbReference type="GO" id="GO:0008113">
    <property type="term" value="F:peptide-methionine (S)-S-oxide reductase activity"/>
    <property type="evidence" value="ECO:0007669"/>
    <property type="project" value="UniProtKB-EC"/>
</dbReference>
<evidence type="ECO:0000256" key="1">
    <source>
        <dbReference type="ARBA" id="ARBA00005591"/>
    </source>
</evidence>
<comment type="similarity">
    <text evidence="1">Belongs to the MsrA Met sulfoxide reductase family.</text>
</comment>
<dbReference type="GeneID" id="19014650"/>
<dbReference type="InterPro" id="IPR002569">
    <property type="entry name" value="Met_Sox_Rdtase_MsrA_dom"/>
</dbReference>
<dbReference type="Pfam" id="PF01625">
    <property type="entry name" value="PMSR"/>
    <property type="match status" value="1"/>
</dbReference>
<dbReference type="AlphaFoldDB" id="K8F2N0"/>
<feature type="domain" description="Peptide methionine sulphoxide reductase MsrA" evidence="8">
    <location>
        <begin position="4"/>
        <end position="116"/>
    </location>
</feature>
<dbReference type="Gene3D" id="3.30.1060.10">
    <property type="entry name" value="Peptide methionine sulphoxide reductase MsrA"/>
    <property type="match status" value="1"/>
</dbReference>
<reference evidence="9 10" key="1">
    <citation type="submission" date="2011-10" db="EMBL/GenBank/DDBJ databases">
        <authorList>
            <person name="Genoscope - CEA"/>
        </authorList>
    </citation>
    <scope>NUCLEOTIDE SEQUENCE [LARGE SCALE GENOMIC DNA]</scope>
    <source>
        <strain evidence="9 10">RCC 1105</strain>
    </source>
</reference>
<dbReference type="STRING" id="41875.K8F2N0"/>
<evidence type="ECO:0000259" key="8">
    <source>
        <dbReference type="Pfam" id="PF01625"/>
    </source>
</evidence>
<dbReference type="SUPFAM" id="SSF55068">
    <property type="entry name" value="Peptide methionine sulfoxide reductase"/>
    <property type="match status" value="1"/>
</dbReference>
<evidence type="ECO:0000256" key="6">
    <source>
        <dbReference type="ARBA" id="ARBA00047806"/>
    </source>
</evidence>